<accession>A0A0F7TGH8</accession>
<gene>
    <name evidence="4" type="ORF">PMG11_00407</name>
</gene>
<evidence type="ECO:0000259" key="3">
    <source>
        <dbReference type="Pfam" id="PF16761"/>
    </source>
</evidence>
<dbReference type="InterPro" id="IPR031915">
    <property type="entry name" value="Clr2_N"/>
</dbReference>
<dbReference type="GO" id="GO:0033553">
    <property type="term" value="C:rDNA heterochromatin"/>
    <property type="evidence" value="ECO:0007669"/>
    <property type="project" value="TreeGrafter"/>
</dbReference>
<dbReference type="Pfam" id="PF10383">
    <property type="entry name" value="Clr2"/>
    <property type="match status" value="1"/>
</dbReference>
<dbReference type="InterPro" id="IPR018839">
    <property type="entry name" value="Tscrpt-silencing_Clr2_C"/>
</dbReference>
<evidence type="ECO:0000313" key="4">
    <source>
        <dbReference type="EMBL" id="CEJ54083.1"/>
    </source>
</evidence>
<evidence type="ECO:0008006" key="6">
    <source>
        <dbReference type="Google" id="ProtNLM"/>
    </source>
</evidence>
<dbReference type="STRING" id="104259.A0A0F7TGH8"/>
<dbReference type="Proteomes" id="UP000042958">
    <property type="component" value="Unassembled WGS sequence"/>
</dbReference>
<evidence type="ECO:0000256" key="1">
    <source>
        <dbReference type="SAM" id="MobiDB-lite"/>
    </source>
</evidence>
<dbReference type="GO" id="GO:0070824">
    <property type="term" value="C:SHREC complex"/>
    <property type="evidence" value="ECO:0007669"/>
    <property type="project" value="InterPro"/>
</dbReference>
<feature type="domain" description="Cryptic loci regulator 2 C-terminal" evidence="2">
    <location>
        <begin position="390"/>
        <end position="534"/>
    </location>
</feature>
<dbReference type="OrthoDB" id="438224at2759"/>
<dbReference type="GO" id="GO:0031934">
    <property type="term" value="C:mating-type region heterochromatin"/>
    <property type="evidence" value="ECO:0007669"/>
    <property type="project" value="TreeGrafter"/>
</dbReference>
<feature type="domain" description="Cryptic loci regulator 2 N-terminal" evidence="3">
    <location>
        <begin position="71"/>
        <end position="133"/>
    </location>
</feature>
<reference evidence="5" key="1">
    <citation type="journal article" date="2015" name="Genome Announc.">
        <title>Draft genome sequence of the fungus Penicillium brasilianum MG11.</title>
        <authorList>
            <person name="Horn F."/>
            <person name="Linde J."/>
            <person name="Mattern D.J."/>
            <person name="Walther G."/>
            <person name="Guthke R."/>
            <person name="Brakhage A.A."/>
            <person name="Valiante V."/>
        </authorList>
    </citation>
    <scope>NUCLEOTIDE SEQUENCE [LARGE SCALE GENOMIC DNA]</scope>
    <source>
        <strain evidence="5">MG11</strain>
    </source>
</reference>
<dbReference type="InterPro" id="IPR038986">
    <property type="entry name" value="Clr2"/>
</dbReference>
<dbReference type="AlphaFoldDB" id="A0A0F7TGH8"/>
<organism evidence="4 5">
    <name type="scientific">Penicillium brasilianum</name>
    <dbReference type="NCBI Taxonomy" id="104259"/>
    <lineage>
        <taxon>Eukaryota</taxon>
        <taxon>Fungi</taxon>
        <taxon>Dikarya</taxon>
        <taxon>Ascomycota</taxon>
        <taxon>Pezizomycotina</taxon>
        <taxon>Eurotiomycetes</taxon>
        <taxon>Eurotiomycetidae</taxon>
        <taxon>Eurotiales</taxon>
        <taxon>Aspergillaceae</taxon>
        <taxon>Penicillium</taxon>
    </lineage>
</organism>
<feature type="region of interest" description="Disordered" evidence="1">
    <location>
        <begin position="654"/>
        <end position="708"/>
    </location>
</feature>
<evidence type="ECO:0000313" key="5">
    <source>
        <dbReference type="Proteomes" id="UP000042958"/>
    </source>
</evidence>
<keyword evidence="5" id="KW-1185">Reference proteome</keyword>
<dbReference type="EMBL" id="CDHK01000001">
    <property type="protein sequence ID" value="CEJ54083.1"/>
    <property type="molecule type" value="Genomic_DNA"/>
</dbReference>
<proteinExistence type="predicted"/>
<protein>
    <recommendedName>
        <fullName evidence="6">Cryptic loci regulator 2 N-terminal domain-containing protein</fullName>
    </recommendedName>
</protein>
<sequence>MLSDGEVSDDPNMVVIPVEDEKSDGKKSTWPVNGPDARFIYRIRDDEGWRIGLAQMWVEKQMGALEDGITYILEKLPEGYVLMDRPRGTDQKVRDSFLFGHPTGRYFQSRVTFFVHFYWLMTDRAEPCECKLCSRQKQSGSKPLGEFRPRKRRTKAEMEADRARLAGAGQAGVSARPVFRKLPGDDEGPDYWKVHVMDLKEKGTLDEEVDHSLNLDWVLTHDFLTDYFVRLTLQPAFVPRRGEIVLWTHNLDGRLEFNPQTEAIEMRAEDGKWLGMPDWRAGVVTQVSEEESNYLDIIQETKKKQPVSYSGFRVETLPNPLDDDKSYSLHYKYVPLNCIKPFGAFERFLYPTPREKLHPSIENAMTTMASYSLLHKFRFSGTWPNARIDCKGIFIGPELLAVSDTARLKPFGMKAEDIEENPGQVKTDLGPTVTDVMVIEKIWLQLENCNADPNDEQLAQKMVPYIAGKVYTRDQHRLNRVMPFDADPLEKLTPKEVDDSFPQVGMRVYGRWYRVAGGKTCVVSPGMIIGRCYEPEATHLHYGTFDLDYDLHGILSGRRYSVRVDARIPPGLEFFWGDNRVETLGLATMNGVEVGPAAEQRDDPVRWQAILRILQGSTSDVDVRLADLGASKGVGRPRAKKTFSEVSKLSKLVSTGLGAGTENEDNGEGPADTGDSTPTPPSEMDLSESELTAPIPFREPSEGPEYVP</sequence>
<dbReference type="PANTHER" id="PTHR38046:SF1">
    <property type="entry name" value="CRYPTIC LOCI REGULATOR 2"/>
    <property type="match status" value="1"/>
</dbReference>
<name>A0A0F7TGH8_PENBI</name>
<dbReference type="GO" id="GO:0030466">
    <property type="term" value="P:silent mating-type cassette heterochromatin formation"/>
    <property type="evidence" value="ECO:0007669"/>
    <property type="project" value="TreeGrafter"/>
</dbReference>
<dbReference type="PANTHER" id="PTHR38046">
    <property type="entry name" value="CRYPTIC LOCI REGULATOR 2"/>
    <property type="match status" value="1"/>
</dbReference>
<evidence type="ECO:0000259" key="2">
    <source>
        <dbReference type="Pfam" id="PF10383"/>
    </source>
</evidence>
<dbReference type="Pfam" id="PF16761">
    <property type="entry name" value="Clr2_transil"/>
    <property type="match status" value="1"/>
</dbReference>